<dbReference type="SUPFAM" id="SSF48371">
    <property type="entry name" value="ARM repeat"/>
    <property type="match status" value="1"/>
</dbReference>
<dbReference type="InterPro" id="IPR016024">
    <property type="entry name" value="ARM-type_fold"/>
</dbReference>
<dbReference type="AlphaFoldDB" id="A0A843UI79"/>
<dbReference type="PROSITE" id="PS50176">
    <property type="entry name" value="ARM_REPEAT"/>
    <property type="match status" value="1"/>
</dbReference>
<evidence type="ECO:0000256" key="2">
    <source>
        <dbReference type="SAM" id="MobiDB-lite"/>
    </source>
</evidence>
<evidence type="ECO:0000256" key="1">
    <source>
        <dbReference type="PROSITE-ProRule" id="PRU00259"/>
    </source>
</evidence>
<reference evidence="4" key="1">
    <citation type="submission" date="2017-07" db="EMBL/GenBank/DDBJ databases">
        <title>Taro Niue Genome Assembly and Annotation.</title>
        <authorList>
            <person name="Atibalentja N."/>
            <person name="Keating K."/>
            <person name="Fields C.J."/>
        </authorList>
    </citation>
    <scope>NUCLEOTIDE SEQUENCE</scope>
    <source>
        <strain evidence="4">Niue_2</strain>
        <tissue evidence="4">Leaf</tissue>
    </source>
</reference>
<evidence type="ECO:0000259" key="3">
    <source>
        <dbReference type="Pfam" id="PF23005"/>
    </source>
</evidence>
<dbReference type="Proteomes" id="UP000652761">
    <property type="component" value="Unassembled WGS sequence"/>
</dbReference>
<comment type="caution">
    <text evidence="4">The sequence shown here is derived from an EMBL/GenBank/DDBJ whole genome shotgun (WGS) entry which is preliminary data.</text>
</comment>
<name>A0A843UI79_COLES</name>
<dbReference type="Gene3D" id="1.25.10.10">
    <property type="entry name" value="Leucine-rich Repeat Variant"/>
    <property type="match status" value="2"/>
</dbReference>
<feature type="domain" description="DUF7032" evidence="3">
    <location>
        <begin position="79"/>
        <end position="186"/>
    </location>
</feature>
<feature type="compositionally biased region" description="Basic residues" evidence="2">
    <location>
        <begin position="29"/>
        <end position="39"/>
    </location>
</feature>
<dbReference type="Pfam" id="PF23005">
    <property type="entry name" value="DUF7032"/>
    <property type="match status" value="1"/>
</dbReference>
<protein>
    <recommendedName>
        <fullName evidence="3">DUF7032 domain-containing protein</fullName>
    </recommendedName>
</protein>
<feature type="compositionally biased region" description="Low complexity" evidence="2">
    <location>
        <begin position="12"/>
        <end position="21"/>
    </location>
</feature>
<organism evidence="4 5">
    <name type="scientific">Colocasia esculenta</name>
    <name type="common">Wild taro</name>
    <name type="synonym">Arum esculentum</name>
    <dbReference type="NCBI Taxonomy" id="4460"/>
    <lineage>
        <taxon>Eukaryota</taxon>
        <taxon>Viridiplantae</taxon>
        <taxon>Streptophyta</taxon>
        <taxon>Embryophyta</taxon>
        <taxon>Tracheophyta</taxon>
        <taxon>Spermatophyta</taxon>
        <taxon>Magnoliopsida</taxon>
        <taxon>Liliopsida</taxon>
        <taxon>Araceae</taxon>
        <taxon>Aroideae</taxon>
        <taxon>Colocasieae</taxon>
        <taxon>Colocasia</taxon>
    </lineage>
</organism>
<dbReference type="InterPro" id="IPR054296">
    <property type="entry name" value="DUF7032"/>
</dbReference>
<evidence type="ECO:0000313" key="5">
    <source>
        <dbReference type="Proteomes" id="UP000652761"/>
    </source>
</evidence>
<dbReference type="OrthoDB" id="7537227at2759"/>
<feature type="repeat" description="ARM" evidence="1">
    <location>
        <begin position="335"/>
        <end position="365"/>
    </location>
</feature>
<dbReference type="PANTHER" id="PTHR46043:SF5">
    <property type="entry name" value="ARM REPEAT SUPERFAMILY PROTEIN"/>
    <property type="match status" value="1"/>
</dbReference>
<sequence>LPLRPPAETQFPTFSSSGDSSPPLPVVSSRRHRRRRRRQPIPMTPDMKEGGGDAEAEEGEEEVAAACAPVPTAEAELQRVATHVDSAISSSYSVKSFPGKWQPIRTKLAQLSCGLTFAAATGRNSVLWELLRTITATVEEAQSLALCCSNDTYEGGKLLMRSNLDRIATKLELHVRSLAGIYASGVLTHAGAIIVPKPGDGASREDWRFYVRDLFSRMKVGGAAMRTQALSALNEVLHGDEKLGTAAFAESPDVVALLVGFLDFSDVSVQEEALDAVSVVAGFGSHRPALVLADVVAPLVRILEKGTALGKERSAVALRKLTENSDNTWAVSAHGGVAALLELCYKGSCAGEVVASACGVLRNLAGVWEVRRYMVERGAALVFVELTRSKEEVLQVMALELLQVLVGDGDEDARARVMREGGVDALVRVLHPESLSSCKARETALRAIQVLCYSPSSSVNALMATGFLDRVLFFLRNGETSLQGAALKAAWRFSTVSDESRKAMGDAGFMPELMGLVETAKSPEVRETAAAALAQLVAEQRNRRKFVLEEENRVGRILRLLVVEGERAAATTSLLAVLSAIADSNSGRRKIASCRYVEHLQRLADMDVADAKRIIKKLSGNKFMNILSGIWSS</sequence>
<keyword evidence="5" id="KW-1185">Reference proteome</keyword>
<dbReference type="SMART" id="SM00185">
    <property type="entry name" value="ARM"/>
    <property type="match status" value="5"/>
</dbReference>
<gene>
    <name evidence="4" type="ORF">Taro_015735</name>
</gene>
<dbReference type="InterPro" id="IPR011989">
    <property type="entry name" value="ARM-like"/>
</dbReference>
<dbReference type="PANTHER" id="PTHR46043">
    <property type="entry name" value="ARM REPEAT SUPERFAMILY PROTEIN"/>
    <property type="match status" value="1"/>
</dbReference>
<feature type="region of interest" description="Disordered" evidence="2">
    <location>
        <begin position="1"/>
        <end position="60"/>
    </location>
</feature>
<feature type="non-terminal residue" evidence="4">
    <location>
        <position position="1"/>
    </location>
</feature>
<proteinExistence type="predicted"/>
<dbReference type="EMBL" id="NMUH01000685">
    <property type="protein sequence ID" value="MQL83238.1"/>
    <property type="molecule type" value="Genomic_DNA"/>
</dbReference>
<dbReference type="InterPro" id="IPR000225">
    <property type="entry name" value="Armadillo"/>
</dbReference>
<evidence type="ECO:0000313" key="4">
    <source>
        <dbReference type="EMBL" id="MQL83238.1"/>
    </source>
</evidence>
<accession>A0A843UI79</accession>